<gene>
    <name evidence="1" type="ORF">VFH_IV105640</name>
</gene>
<evidence type="ECO:0000313" key="1">
    <source>
        <dbReference type="EMBL" id="CAI8608855.1"/>
    </source>
</evidence>
<dbReference type="AlphaFoldDB" id="A0AAV1AE10"/>
<proteinExistence type="predicted"/>
<dbReference type="Proteomes" id="UP001157006">
    <property type="component" value="Chromosome 4"/>
</dbReference>
<sequence length="192" mass="21553">MVTLDRIFLRAFLGVNSICRHRLIGCLVCVYNETPTKSIPKDKGIRRETESIASIEIHAKETAQVSRGITDIPDGGARLIPMSAYIFGFEYLEAIGREDMDQVFRHLELGLGVIGIYIRFMYDNIVRPRGLEARFGFLAPNTVNSGLIVTRLDYVIAYVLGLFMAIKDTEKLFLLPYNTGNGGHWLLVGINL</sequence>
<protein>
    <submittedName>
        <fullName evidence="1">Uncharacterized protein</fullName>
    </submittedName>
</protein>
<name>A0AAV1AE10_VICFA</name>
<dbReference type="EMBL" id="OX451739">
    <property type="protein sequence ID" value="CAI8608855.1"/>
    <property type="molecule type" value="Genomic_DNA"/>
</dbReference>
<organism evidence="1 2">
    <name type="scientific">Vicia faba</name>
    <name type="common">Broad bean</name>
    <name type="synonym">Faba vulgaris</name>
    <dbReference type="NCBI Taxonomy" id="3906"/>
    <lineage>
        <taxon>Eukaryota</taxon>
        <taxon>Viridiplantae</taxon>
        <taxon>Streptophyta</taxon>
        <taxon>Embryophyta</taxon>
        <taxon>Tracheophyta</taxon>
        <taxon>Spermatophyta</taxon>
        <taxon>Magnoliopsida</taxon>
        <taxon>eudicotyledons</taxon>
        <taxon>Gunneridae</taxon>
        <taxon>Pentapetalae</taxon>
        <taxon>rosids</taxon>
        <taxon>fabids</taxon>
        <taxon>Fabales</taxon>
        <taxon>Fabaceae</taxon>
        <taxon>Papilionoideae</taxon>
        <taxon>50 kb inversion clade</taxon>
        <taxon>NPAAA clade</taxon>
        <taxon>Hologalegina</taxon>
        <taxon>IRL clade</taxon>
        <taxon>Fabeae</taxon>
        <taxon>Vicia</taxon>
    </lineage>
</organism>
<reference evidence="1 2" key="1">
    <citation type="submission" date="2023-01" db="EMBL/GenBank/DDBJ databases">
        <authorList>
            <person name="Kreplak J."/>
        </authorList>
    </citation>
    <scope>NUCLEOTIDE SEQUENCE [LARGE SCALE GENOMIC DNA]</scope>
</reference>
<accession>A0AAV1AE10</accession>
<keyword evidence="2" id="KW-1185">Reference proteome</keyword>
<evidence type="ECO:0000313" key="2">
    <source>
        <dbReference type="Proteomes" id="UP001157006"/>
    </source>
</evidence>